<sequence length="477" mass="53052">MLRNSLGGESFRCHLPRRKLTQCRERKNTRRTRLHPATMPSGVTVDRTTRKYLSRNRASLQRPLHAGDLAAIDQVVVIPAFAEQDFLFHTLASLSLSSPADLERTLVLCVVNNRQPPHAGPGGIENNARTLVKLAGLVGGNELTNDGGTLRLAYIDASSPGRELGPRMGVGAARRIGLDHALAVLVENGAVDALLLSLDADCRVESGYLTAVRRHFEWSQAHAGVVAYAHRLEGSSREIAAIVSYELFLRYHASGLAWTHSPYAYPAIGSTMVCRKEAYVAVGGMNRRQAAEDFYFLQQLQKTGGVEVITGTTVRPSARSSHRVPFGTGATVRRLLVEGVSTYAVYNPEVYPVLREWLIIVGEGLNLAAGELLSRADELFPGLRRHLDQRGFSGVWPRLQQHSKTEEQLRSQFHRWFDGLETLKLIHWLRDNGLPRQGLSNVLRRAVELWGLPCPDVDWQLFDGDLETRIDVLKQLR</sequence>
<evidence type="ECO:0000256" key="10">
    <source>
        <dbReference type="ARBA" id="ARBA00023136"/>
    </source>
</evidence>
<keyword evidence="7" id="KW-0808">Transferase</keyword>
<reference evidence="11" key="1">
    <citation type="journal article" date="2005" name="J. Bacteriol.">
        <title>Clustered genes related to sulfate respiration in uncultured prokaryotes support the theory of their concomitant horizontal transfer.</title>
        <authorList>
            <person name="Mussmann M."/>
            <person name="Richter M."/>
            <person name="Lombardot T."/>
            <person name="Meyerdierks A."/>
            <person name="Kuever J."/>
            <person name="Kube M."/>
            <person name="Glockner F.O."/>
            <person name="Amann R."/>
        </authorList>
    </citation>
    <scope>NUCLEOTIDE SEQUENCE</scope>
</reference>
<evidence type="ECO:0008006" key="12">
    <source>
        <dbReference type="Google" id="ProtNLM"/>
    </source>
</evidence>
<keyword evidence="6" id="KW-0328">Glycosyltransferase</keyword>
<dbReference type="Gene3D" id="3.90.550.10">
    <property type="entry name" value="Spore Coat Polysaccharide Biosynthesis Protein SpsA, Chain A"/>
    <property type="match status" value="1"/>
</dbReference>
<evidence type="ECO:0000313" key="11">
    <source>
        <dbReference type="EMBL" id="CAJ31148.1"/>
    </source>
</evidence>
<keyword evidence="9" id="KW-1133">Transmembrane helix</keyword>
<name>Q3IBQ5_9BACT</name>
<evidence type="ECO:0000256" key="2">
    <source>
        <dbReference type="ARBA" id="ARBA00004236"/>
    </source>
</evidence>
<evidence type="ECO:0000256" key="5">
    <source>
        <dbReference type="ARBA" id="ARBA00022475"/>
    </source>
</evidence>
<evidence type="ECO:0000256" key="1">
    <source>
        <dbReference type="ARBA" id="ARBA00004141"/>
    </source>
</evidence>
<evidence type="ECO:0000256" key="3">
    <source>
        <dbReference type="ARBA" id="ARBA00004760"/>
    </source>
</evidence>
<dbReference type="GO" id="GO:0005886">
    <property type="term" value="C:plasma membrane"/>
    <property type="evidence" value="ECO:0007669"/>
    <property type="project" value="UniProtKB-SubCell"/>
</dbReference>
<dbReference type="InterPro" id="IPR025993">
    <property type="entry name" value="Ceramide_glucosylTrfase"/>
</dbReference>
<comment type="pathway">
    <text evidence="3">Lipid metabolism; sphingolipid metabolism.</text>
</comment>
<evidence type="ECO:0000256" key="4">
    <source>
        <dbReference type="ARBA" id="ARBA00004991"/>
    </source>
</evidence>
<evidence type="ECO:0000256" key="7">
    <source>
        <dbReference type="ARBA" id="ARBA00022679"/>
    </source>
</evidence>
<keyword evidence="5" id="KW-1003">Cell membrane</keyword>
<evidence type="ECO:0000256" key="9">
    <source>
        <dbReference type="ARBA" id="ARBA00022989"/>
    </source>
</evidence>
<comment type="subcellular location">
    <subcellularLocation>
        <location evidence="2">Cell membrane</location>
    </subcellularLocation>
    <subcellularLocation>
        <location evidence="1">Membrane</location>
        <topology evidence="1">Multi-pass membrane protein</topology>
    </subcellularLocation>
</comment>
<accession>Q3IBQ5</accession>
<dbReference type="InterPro" id="IPR029044">
    <property type="entry name" value="Nucleotide-diphossugar_trans"/>
</dbReference>
<keyword evidence="10" id="KW-0472">Membrane</keyword>
<dbReference type="Pfam" id="PF13506">
    <property type="entry name" value="Glyco_transf_21"/>
    <property type="match status" value="1"/>
</dbReference>
<gene>
    <name evidence="11" type="ORF">42c90037</name>
</gene>
<dbReference type="GO" id="GO:0016757">
    <property type="term" value="F:glycosyltransferase activity"/>
    <property type="evidence" value="ECO:0007669"/>
    <property type="project" value="UniProtKB-KW"/>
</dbReference>
<dbReference type="SUPFAM" id="SSF53448">
    <property type="entry name" value="Nucleotide-diphospho-sugar transferases"/>
    <property type="match status" value="1"/>
</dbReference>
<proteinExistence type="predicted"/>
<dbReference type="PANTHER" id="PTHR43646:SF2">
    <property type="entry name" value="GLYCOSYLTRANSFERASE 2-LIKE DOMAIN-CONTAINING PROTEIN"/>
    <property type="match status" value="1"/>
</dbReference>
<keyword evidence="8" id="KW-0812">Transmembrane</keyword>
<protein>
    <recommendedName>
        <fullName evidence="12">Glycosyltransferase 2-like domain-containing protein</fullName>
    </recommendedName>
</protein>
<dbReference type="PANTHER" id="PTHR43646">
    <property type="entry name" value="GLYCOSYLTRANSFERASE"/>
    <property type="match status" value="1"/>
</dbReference>
<organism evidence="11">
    <name type="scientific">uncultured sulfate-reducing bacterium</name>
    <dbReference type="NCBI Taxonomy" id="153939"/>
    <lineage>
        <taxon>Bacteria</taxon>
        <taxon>environmental samples</taxon>
    </lineage>
</organism>
<evidence type="ECO:0000256" key="8">
    <source>
        <dbReference type="ARBA" id="ARBA00022692"/>
    </source>
</evidence>
<dbReference type="EMBL" id="CT025834">
    <property type="protein sequence ID" value="CAJ31148.1"/>
    <property type="molecule type" value="Genomic_DNA"/>
</dbReference>
<evidence type="ECO:0000256" key="6">
    <source>
        <dbReference type="ARBA" id="ARBA00022676"/>
    </source>
</evidence>
<comment type="pathway">
    <text evidence="4">Sphingolipid metabolism.</text>
</comment>
<dbReference type="AlphaFoldDB" id="Q3IBQ5"/>